<evidence type="ECO:0000256" key="4">
    <source>
        <dbReference type="ARBA" id="ARBA00023136"/>
    </source>
</evidence>
<feature type="domain" description="Yip1" evidence="6">
    <location>
        <begin position="22"/>
        <end position="202"/>
    </location>
</feature>
<sequence>MVDFDRIKETGFFKALILTWKKSLFTPEAFFKELNNTENNNGILHPYFYAIIFTYINLVFSFFWDIFFFKIGFYKNYAILPKIPLFFTDKNTIYFFIVIGIIFLLLVLGILFTVLLILLTIVIHGFIMVMGGKKGIKNTFRIICYTAGVGFFSIFPIFGYNISATWLSALMVIGIKETNELSTPRSILAVLLPFIFASLILVTFLIKLIIAR</sequence>
<evidence type="ECO:0000256" key="5">
    <source>
        <dbReference type="SAM" id="Phobius"/>
    </source>
</evidence>
<evidence type="ECO:0000256" key="3">
    <source>
        <dbReference type="ARBA" id="ARBA00022989"/>
    </source>
</evidence>
<evidence type="ECO:0000259" key="6">
    <source>
        <dbReference type="Pfam" id="PF04893"/>
    </source>
</evidence>
<feature type="transmembrane region" description="Helical" evidence="5">
    <location>
        <begin position="47"/>
        <end position="73"/>
    </location>
</feature>
<organism evidence="7 8">
    <name type="scientific">Candidatus Acidulodesulfobacterium ferriphilum</name>
    <dbReference type="NCBI Taxonomy" id="2597223"/>
    <lineage>
        <taxon>Bacteria</taxon>
        <taxon>Deltaproteobacteria</taxon>
        <taxon>Candidatus Acidulodesulfobacterales</taxon>
        <taxon>Candidatus Acidulodesulfobacterium</taxon>
    </lineage>
</organism>
<comment type="subcellular location">
    <subcellularLocation>
        <location evidence="1">Membrane</location>
        <topology evidence="1">Multi-pass membrane protein</topology>
    </subcellularLocation>
</comment>
<dbReference type="InterPro" id="IPR006977">
    <property type="entry name" value="Yip1_dom"/>
</dbReference>
<comment type="caution">
    <text evidence="7">The sequence shown here is derived from an EMBL/GenBank/DDBJ whole genome shotgun (WGS) entry which is preliminary data.</text>
</comment>
<feature type="transmembrane region" description="Helical" evidence="5">
    <location>
        <begin position="93"/>
        <end position="121"/>
    </location>
</feature>
<keyword evidence="4 5" id="KW-0472">Membrane</keyword>
<keyword evidence="2 5" id="KW-0812">Transmembrane</keyword>
<reference evidence="7 8" key="1">
    <citation type="submission" date="2019-01" db="EMBL/GenBank/DDBJ databases">
        <title>Insights into ecological role of a new deltaproteobacterial order Candidatus Sinidesulfobacterales (Sva0485) by metagenomics and metatranscriptomics.</title>
        <authorList>
            <person name="Tan S."/>
            <person name="Liu J."/>
            <person name="Fang Y."/>
            <person name="Hedlund B.P."/>
            <person name="Lian Z.H."/>
            <person name="Huang L.Y."/>
            <person name="Li J.T."/>
            <person name="Huang L.N."/>
            <person name="Li W.J."/>
            <person name="Jiang H.C."/>
            <person name="Dong H.L."/>
            <person name="Shu W.S."/>
        </authorList>
    </citation>
    <scope>NUCLEOTIDE SEQUENCE [LARGE SCALE GENOMIC DNA]</scope>
    <source>
        <strain evidence="7">AP3</strain>
    </source>
</reference>
<protein>
    <recommendedName>
        <fullName evidence="6">Yip1 domain-containing protein</fullName>
    </recommendedName>
</protein>
<feature type="transmembrane region" description="Helical" evidence="5">
    <location>
        <begin position="187"/>
        <end position="210"/>
    </location>
</feature>
<evidence type="ECO:0000313" key="7">
    <source>
        <dbReference type="EMBL" id="RZD14610.1"/>
    </source>
</evidence>
<evidence type="ECO:0000256" key="2">
    <source>
        <dbReference type="ARBA" id="ARBA00022692"/>
    </source>
</evidence>
<dbReference type="Pfam" id="PF04893">
    <property type="entry name" value="Yip1"/>
    <property type="match status" value="1"/>
</dbReference>
<dbReference type="GO" id="GO:0016020">
    <property type="term" value="C:membrane"/>
    <property type="evidence" value="ECO:0007669"/>
    <property type="project" value="UniProtKB-SubCell"/>
</dbReference>
<feature type="transmembrane region" description="Helical" evidence="5">
    <location>
        <begin position="142"/>
        <end position="175"/>
    </location>
</feature>
<evidence type="ECO:0000313" key="8">
    <source>
        <dbReference type="Proteomes" id="UP000320813"/>
    </source>
</evidence>
<keyword evidence="3 5" id="KW-1133">Transmembrane helix</keyword>
<proteinExistence type="predicted"/>
<evidence type="ECO:0000256" key="1">
    <source>
        <dbReference type="ARBA" id="ARBA00004141"/>
    </source>
</evidence>
<name>A0A519BBF3_9DELT</name>
<gene>
    <name evidence="7" type="ORF">EVJ47_05440</name>
</gene>
<dbReference type="Proteomes" id="UP000320813">
    <property type="component" value="Unassembled WGS sequence"/>
</dbReference>
<dbReference type="AlphaFoldDB" id="A0A519BBF3"/>
<accession>A0A519BBF3</accession>
<dbReference type="EMBL" id="SGBD01000002">
    <property type="protein sequence ID" value="RZD14610.1"/>
    <property type="molecule type" value="Genomic_DNA"/>
</dbReference>